<proteinExistence type="predicted"/>
<name>A0A7V9W4P9_9GAMM</name>
<dbReference type="RefSeq" id="WP_181516811.1">
    <property type="nucleotide sequence ID" value="NZ_JABFUB010000029.1"/>
</dbReference>
<dbReference type="Pfam" id="PF07995">
    <property type="entry name" value="GSDH"/>
    <property type="match status" value="1"/>
</dbReference>
<evidence type="ECO:0000313" key="4">
    <source>
        <dbReference type="Proteomes" id="UP000518091"/>
    </source>
</evidence>
<dbReference type="EMBL" id="JABFUB010000029">
    <property type="protein sequence ID" value="MCG6663691.1"/>
    <property type="molecule type" value="Genomic_DNA"/>
</dbReference>
<dbReference type="AlphaFoldDB" id="A0A7V9W4P9"/>
<protein>
    <submittedName>
        <fullName evidence="2">PQQ-dependent sugar dehydrogenase</fullName>
    </submittedName>
</protein>
<dbReference type="Gene3D" id="2.120.10.30">
    <property type="entry name" value="TolB, C-terminal domain"/>
    <property type="match status" value="1"/>
</dbReference>
<reference evidence="2 4" key="2">
    <citation type="submission" date="2020-07" db="EMBL/GenBank/DDBJ databases">
        <title>Identification of Halomonas strains.</title>
        <authorList>
            <person name="Xiao Z."/>
            <person name="Shen J."/>
        </authorList>
    </citation>
    <scope>NUCLEOTIDE SEQUENCE [LARGE SCALE GENOMIC DNA]</scope>
    <source>
        <strain evidence="2 4">DSM 17331</strain>
    </source>
</reference>
<evidence type="ECO:0000313" key="5">
    <source>
        <dbReference type="Proteomes" id="UP000814353"/>
    </source>
</evidence>
<organism evidence="2 4">
    <name type="scientific">Billgrantia kenyensis</name>
    <dbReference type="NCBI Taxonomy" id="321266"/>
    <lineage>
        <taxon>Bacteria</taxon>
        <taxon>Pseudomonadati</taxon>
        <taxon>Pseudomonadota</taxon>
        <taxon>Gammaproteobacteria</taxon>
        <taxon>Oceanospirillales</taxon>
        <taxon>Halomonadaceae</taxon>
        <taxon>Billgrantia</taxon>
    </lineage>
</organism>
<dbReference type="InterPro" id="IPR012938">
    <property type="entry name" value="Glc/Sorbosone_DH"/>
</dbReference>
<gene>
    <name evidence="2" type="ORF">H1D44_18795</name>
    <name evidence="3" type="ORF">HOP48_19355</name>
</gene>
<dbReference type="Proteomes" id="UP000814353">
    <property type="component" value="Unassembled WGS sequence"/>
</dbReference>
<reference evidence="3 5" key="1">
    <citation type="submission" date="2020-05" db="EMBL/GenBank/DDBJ databases">
        <title>Comparative genomic analysis of denitrifying bacteria from Halomonas genus.</title>
        <authorList>
            <person name="Wang L."/>
            <person name="Shao Z."/>
        </authorList>
    </citation>
    <scope>NUCLEOTIDE SEQUENCE [LARGE SCALE GENOMIC DNA]</scope>
    <source>
        <strain evidence="3 5">DSM 17331</strain>
    </source>
</reference>
<dbReference type="InterPro" id="IPR011041">
    <property type="entry name" value="Quinoprot_gluc/sorb_DH_b-prop"/>
</dbReference>
<comment type="caution">
    <text evidence="2">The sequence shown here is derived from an EMBL/GenBank/DDBJ whole genome shotgun (WGS) entry which is preliminary data.</text>
</comment>
<dbReference type="SUPFAM" id="SSF50952">
    <property type="entry name" value="Soluble quinoprotein glucose dehydrogenase"/>
    <property type="match status" value="1"/>
</dbReference>
<dbReference type="PANTHER" id="PTHR19328:SF75">
    <property type="entry name" value="ALDOSE SUGAR DEHYDROGENASE YLII"/>
    <property type="match status" value="1"/>
</dbReference>
<dbReference type="EMBL" id="JACEFT010000038">
    <property type="protein sequence ID" value="MBA2780935.1"/>
    <property type="molecule type" value="Genomic_DNA"/>
</dbReference>
<keyword evidence="5" id="KW-1185">Reference proteome</keyword>
<accession>A0A7V9W4P9</accession>
<dbReference type="InterPro" id="IPR011042">
    <property type="entry name" value="6-blade_b-propeller_TolB-like"/>
</dbReference>
<feature type="domain" description="Glucose/Sorbosone dehydrogenase" evidence="1">
    <location>
        <begin position="41"/>
        <end position="371"/>
    </location>
</feature>
<sequence>MKQWSGFTLALTMVATAASSDEVSLDTEHQTLRLVPMAEGFEEPRGLAALPGELFLVSERTGQIQAFYNDEQQRVEGLPGIQEESQGGLLDIAASPDHPDSGWLYFTYSSGDEESTATALARGRLAGDQLVDVEELFEENRRSAPRDHSGSRLAWMDDDTLLMSVGDRGEPERAQDTNDHAGSILRLTPQGLAPEDNPRFEDVGYLPEIYSWGHGHVLGLAVDGDSGDVWAVESRGNGYDELLLIRAGENHGWPEGDDSEATVGADFLDDLASGELFTEEDVIQPAYRFPSDVAPSGLAVVSGEAYPEWQGDLLVGGLESEQLYRFELSGTEVTGVEELLDQSLGPVRDVRQAADGYLYVLVGDGNGMLYRLEPEE</sequence>
<evidence type="ECO:0000313" key="2">
    <source>
        <dbReference type="EMBL" id="MBA2780935.1"/>
    </source>
</evidence>
<dbReference type="PANTHER" id="PTHR19328">
    <property type="entry name" value="HEDGEHOG-INTERACTING PROTEIN"/>
    <property type="match status" value="1"/>
</dbReference>
<dbReference type="Proteomes" id="UP000518091">
    <property type="component" value="Unassembled WGS sequence"/>
</dbReference>
<evidence type="ECO:0000259" key="1">
    <source>
        <dbReference type="Pfam" id="PF07995"/>
    </source>
</evidence>
<evidence type="ECO:0000313" key="3">
    <source>
        <dbReference type="EMBL" id="MCG6663691.1"/>
    </source>
</evidence>